<accession>A0A7W5DU96</accession>
<dbReference type="NCBIfam" id="NF006421">
    <property type="entry name" value="PRK08673.1"/>
    <property type="match status" value="1"/>
</dbReference>
<feature type="domain" description="DAHP synthase ferredoxin-like" evidence="4">
    <location>
        <begin position="1"/>
        <end position="66"/>
    </location>
</feature>
<dbReference type="PANTHER" id="PTHR43018">
    <property type="entry name" value="PHOSPHO-2-DEHYDRO-3-DEOXYHEPTONATE ALDOLASE"/>
    <property type="match status" value="1"/>
</dbReference>
<dbReference type="RefSeq" id="WP_184300588.1">
    <property type="nucleotide sequence ID" value="NZ_JACHXU010000001.1"/>
</dbReference>
<dbReference type="GO" id="GO:0016832">
    <property type="term" value="F:aldehyde-lyase activity"/>
    <property type="evidence" value="ECO:0007669"/>
    <property type="project" value="InterPro"/>
</dbReference>
<evidence type="ECO:0000313" key="6">
    <source>
        <dbReference type="Proteomes" id="UP000536179"/>
    </source>
</evidence>
<dbReference type="EMBL" id="JACHXU010000001">
    <property type="protein sequence ID" value="MBB3204485.1"/>
    <property type="molecule type" value="Genomic_DNA"/>
</dbReference>
<keyword evidence="6" id="KW-1185">Reference proteome</keyword>
<keyword evidence="1 5" id="KW-0808">Transferase</keyword>
<evidence type="ECO:0000259" key="3">
    <source>
        <dbReference type="Pfam" id="PF00793"/>
    </source>
</evidence>
<dbReference type="InterPro" id="IPR013785">
    <property type="entry name" value="Aldolase_TIM"/>
</dbReference>
<dbReference type="NCBIfam" id="NF009239">
    <property type="entry name" value="PRK12595.1"/>
    <property type="match status" value="1"/>
</dbReference>
<dbReference type="PANTHER" id="PTHR43018:SF2">
    <property type="entry name" value="PHOSPHO-2-DEHYDRO-3-DEOXYHEPTONATE ALDOLASE"/>
    <property type="match status" value="1"/>
</dbReference>
<dbReference type="GO" id="GO:0003849">
    <property type="term" value="F:3-deoxy-7-phosphoheptulonate synthase activity"/>
    <property type="evidence" value="ECO:0007669"/>
    <property type="project" value="UniProtKB-EC"/>
</dbReference>
<protein>
    <submittedName>
        <fullName evidence="5">3-deoxy-7-phosphoheptulonate synthase</fullName>
        <ecNumber evidence="5">2.5.1.54</ecNumber>
    </submittedName>
</protein>
<reference evidence="5 6" key="1">
    <citation type="submission" date="2020-08" db="EMBL/GenBank/DDBJ databases">
        <title>Genomic Encyclopedia of Type Strains, Phase III (KMG-III): the genomes of soil and plant-associated and newly described type strains.</title>
        <authorList>
            <person name="Whitman W."/>
        </authorList>
    </citation>
    <scope>NUCLEOTIDE SEQUENCE [LARGE SCALE GENOMIC DNA]</scope>
    <source>
        <strain evidence="5 6">CECT 8075</strain>
    </source>
</reference>
<evidence type="ECO:0000259" key="4">
    <source>
        <dbReference type="Pfam" id="PF18152"/>
    </source>
</evidence>
<dbReference type="Gene3D" id="3.20.20.70">
    <property type="entry name" value="Aldolase class I"/>
    <property type="match status" value="1"/>
</dbReference>
<feature type="domain" description="DAHP synthetase I/KDSA" evidence="3">
    <location>
        <begin position="87"/>
        <end position="327"/>
    </location>
</feature>
<dbReference type="InterPro" id="IPR052899">
    <property type="entry name" value="Class-I_DAHP_synthase"/>
</dbReference>
<evidence type="ECO:0000256" key="2">
    <source>
        <dbReference type="SAM" id="MobiDB-lite"/>
    </source>
</evidence>
<dbReference type="InterPro" id="IPR041071">
    <property type="entry name" value="DAHP_snth_FXD"/>
</dbReference>
<dbReference type="Gene3D" id="3.30.70.1140">
    <property type="entry name" value="Phospho-2-dehydro-3-deoxyheptonate aldolase, domain 1"/>
    <property type="match status" value="1"/>
</dbReference>
<organism evidence="5 6">
    <name type="scientific">Aporhodopirellula rubra</name>
    <dbReference type="NCBI Taxonomy" id="980271"/>
    <lineage>
        <taxon>Bacteria</taxon>
        <taxon>Pseudomonadati</taxon>
        <taxon>Planctomycetota</taxon>
        <taxon>Planctomycetia</taxon>
        <taxon>Pirellulales</taxon>
        <taxon>Pirellulaceae</taxon>
        <taxon>Aporhodopirellula</taxon>
    </lineage>
</organism>
<evidence type="ECO:0000313" key="5">
    <source>
        <dbReference type="EMBL" id="MBB3204485.1"/>
    </source>
</evidence>
<dbReference type="NCBIfam" id="TIGR01361">
    <property type="entry name" value="DAHP_synth_Bsub"/>
    <property type="match status" value="1"/>
</dbReference>
<dbReference type="InterPro" id="IPR006268">
    <property type="entry name" value="DAHP_syn_2"/>
</dbReference>
<name>A0A7W5DU96_9BACT</name>
<dbReference type="InterPro" id="IPR006218">
    <property type="entry name" value="DAHP1/KDSA"/>
</dbReference>
<comment type="caution">
    <text evidence="5">The sequence shown here is derived from an EMBL/GenBank/DDBJ whole genome shotgun (WGS) entry which is preliminary data.</text>
</comment>
<dbReference type="AlphaFoldDB" id="A0A7W5DU96"/>
<dbReference type="SUPFAM" id="SSF51569">
    <property type="entry name" value="Aldolase"/>
    <property type="match status" value="1"/>
</dbReference>
<feature type="region of interest" description="Disordered" evidence="2">
    <location>
        <begin position="339"/>
        <end position="358"/>
    </location>
</feature>
<dbReference type="EC" id="2.5.1.54" evidence="5"/>
<evidence type="ECO:0000256" key="1">
    <source>
        <dbReference type="ARBA" id="ARBA00022679"/>
    </source>
</evidence>
<proteinExistence type="predicted"/>
<dbReference type="GO" id="GO:0009073">
    <property type="term" value="P:aromatic amino acid family biosynthetic process"/>
    <property type="evidence" value="ECO:0007669"/>
    <property type="project" value="InterPro"/>
</dbReference>
<sequence>MILILKNGATDEQIDHVIRRVEAMGLQSHLSRGTFRTIVGLIGEESDINKEALLTLQGVAQVIPVLPPYKLASREAHPESSVIDVSGVKIGGGNLGMIAGPCSVEDRDRMMRIAESVCESGANVFRGGAYKPRTSPYAFQGLGEAGLQILREVGDRFGVPVVTEVTDPRNVELVSQYADMLQVGARNMQNFVLLTEVGRSRRPVLLKRGMSATIADLLMSAEYILSEGNSNVVLCERGVKGFDPSTRNLFDVAAVPVVQGLTHLPIIVDPSHATGRPDLIPPCALAGLAAGADGVHIEVHDCPEEAKSDGPQALLPEQYKQISHQMRLMADLLGKTISPLAKTAGGPTPPKPPSEALA</sequence>
<dbReference type="Proteomes" id="UP000536179">
    <property type="component" value="Unassembled WGS sequence"/>
</dbReference>
<feature type="compositionally biased region" description="Pro residues" evidence="2">
    <location>
        <begin position="347"/>
        <end position="358"/>
    </location>
</feature>
<dbReference type="Pfam" id="PF00793">
    <property type="entry name" value="DAHP_synth_1"/>
    <property type="match status" value="1"/>
</dbReference>
<dbReference type="Pfam" id="PF18152">
    <property type="entry name" value="DAHP_snth_FXD"/>
    <property type="match status" value="1"/>
</dbReference>
<gene>
    <name evidence="5" type="ORF">FHS27_000249</name>
</gene>